<dbReference type="EMBL" id="BART01038073">
    <property type="protein sequence ID" value="GAH13858.1"/>
    <property type="molecule type" value="Genomic_DNA"/>
</dbReference>
<feature type="non-terminal residue" evidence="2">
    <location>
        <position position="1"/>
    </location>
</feature>
<organism evidence="2">
    <name type="scientific">marine sediment metagenome</name>
    <dbReference type="NCBI Taxonomy" id="412755"/>
    <lineage>
        <taxon>unclassified sequences</taxon>
        <taxon>metagenomes</taxon>
        <taxon>ecological metagenomes</taxon>
    </lineage>
</organism>
<gene>
    <name evidence="2" type="ORF">S01H4_63353</name>
</gene>
<feature type="transmembrane region" description="Helical" evidence="1">
    <location>
        <begin position="90"/>
        <end position="108"/>
    </location>
</feature>
<sequence length="121" mass="13166">QVPTESIPTLLLPIWGYIVAFFALAPVITVIAFSRNILGYLISYFKTNHEEEYDLNKLGKTLTLYIGILAGMLSAATTLLEVLPVPYNEYVATAIAIGASIIVVLDLVKKQLADLGQAIRA</sequence>
<evidence type="ECO:0000313" key="2">
    <source>
        <dbReference type="EMBL" id="GAH13858.1"/>
    </source>
</evidence>
<feature type="transmembrane region" description="Helical" evidence="1">
    <location>
        <begin position="14"/>
        <end position="41"/>
    </location>
</feature>
<protein>
    <submittedName>
        <fullName evidence="2">Uncharacterized protein</fullName>
    </submittedName>
</protein>
<evidence type="ECO:0000256" key="1">
    <source>
        <dbReference type="SAM" id="Phobius"/>
    </source>
</evidence>
<reference evidence="2" key="1">
    <citation type="journal article" date="2014" name="Front. Microbiol.">
        <title>High frequency of phylogenetically diverse reductive dehalogenase-homologous genes in deep subseafloor sedimentary metagenomes.</title>
        <authorList>
            <person name="Kawai M."/>
            <person name="Futagami T."/>
            <person name="Toyoda A."/>
            <person name="Takaki Y."/>
            <person name="Nishi S."/>
            <person name="Hori S."/>
            <person name="Arai W."/>
            <person name="Tsubouchi T."/>
            <person name="Morono Y."/>
            <person name="Uchiyama I."/>
            <person name="Ito T."/>
            <person name="Fujiyama A."/>
            <person name="Inagaki F."/>
            <person name="Takami H."/>
        </authorList>
    </citation>
    <scope>NUCLEOTIDE SEQUENCE</scope>
    <source>
        <strain evidence="2">Expedition CK06-06</strain>
    </source>
</reference>
<dbReference type="AlphaFoldDB" id="X1EZ40"/>
<keyword evidence="1" id="KW-1133">Transmembrane helix</keyword>
<name>X1EZ40_9ZZZZ</name>
<keyword evidence="1" id="KW-0472">Membrane</keyword>
<proteinExistence type="predicted"/>
<accession>X1EZ40</accession>
<feature type="transmembrane region" description="Helical" evidence="1">
    <location>
        <begin position="62"/>
        <end position="84"/>
    </location>
</feature>
<keyword evidence="1" id="KW-0812">Transmembrane</keyword>
<comment type="caution">
    <text evidence="2">The sequence shown here is derived from an EMBL/GenBank/DDBJ whole genome shotgun (WGS) entry which is preliminary data.</text>
</comment>